<feature type="compositionally biased region" description="Low complexity" evidence="1">
    <location>
        <begin position="337"/>
        <end position="356"/>
    </location>
</feature>
<protein>
    <submittedName>
        <fullName evidence="2">Uncharacterized protein</fullName>
    </submittedName>
</protein>
<dbReference type="Proteomes" id="UP001143981">
    <property type="component" value="Unassembled WGS sequence"/>
</dbReference>
<organism evidence="2 3">
    <name type="scientific">Coemansia biformis</name>
    <dbReference type="NCBI Taxonomy" id="1286918"/>
    <lineage>
        <taxon>Eukaryota</taxon>
        <taxon>Fungi</taxon>
        <taxon>Fungi incertae sedis</taxon>
        <taxon>Zoopagomycota</taxon>
        <taxon>Kickxellomycotina</taxon>
        <taxon>Kickxellomycetes</taxon>
        <taxon>Kickxellales</taxon>
        <taxon>Kickxellaceae</taxon>
        <taxon>Coemansia</taxon>
    </lineage>
</organism>
<dbReference type="AlphaFoldDB" id="A0A9W7Y839"/>
<dbReference type="OrthoDB" id="5596462at2759"/>
<sequence length="466" mass="48245">MGTYRAVLAAVADDRRLAPRKESAATNDGDRTLDMPFSDIFALKPVNIRYIAGLLGVLSHMYPEQANEFGPLFGVRDKSLVDPEAMVATAGLIASISNMDPGSLSVISSAIRSNSNGPRDSLIENGSLFALSDVLTMEPKRVHQAAHFFNSVARLKAPEMQKYLQDIGWVGHGIARSASDGTLVLPVPNLSLMFPMSDESLQSMANAARSYSGRASSETRLVRPTVEKYLKDARDFFDAIPALSSLSALSPAANPIIAALTQIISMSYLYPNESYWALAWRYYQGIGMPGISWISAYPSQVIGGFASSLIGGYVSGAISDAVVGLIGNSGATSTAALAKPSSSPAATPKPASASTTSGGGGGFWGGLFSALPVVTSKATGSSVPAPMAPTHAPVATASALAPAPATSALTPAATTRTLAATTRTLAVTTRTPAATTRTLAATTHAPAVTTSRTVRGTVVIPSAKPL</sequence>
<dbReference type="EMBL" id="JANBOI010001183">
    <property type="protein sequence ID" value="KAJ1727206.1"/>
    <property type="molecule type" value="Genomic_DNA"/>
</dbReference>
<evidence type="ECO:0000313" key="2">
    <source>
        <dbReference type="EMBL" id="KAJ1727206.1"/>
    </source>
</evidence>
<evidence type="ECO:0000313" key="3">
    <source>
        <dbReference type="Proteomes" id="UP001143981"/>
    </source>
</evidence>
<feature type="region of interest" description="Disordered" evidence="1">
    <location>
        <begin position="337"/>
        <end position="357"/>
    </location>
</feature>
<gene>
    <name evidence="2" type="ORF">LPJ61_004696</name>
</gene>
<proteinExistence type="predicted"/>
<keyword evidence="3" id="KW-1185">Reference proteome</keyword>
<accession>A0A9W7Y839</accession>
<comment type="caution">
    <text evidence="2">The sequence shown here is derived from an EMBL/GenBank/DDBJ whole genome shotgun (WGS) entry which is preliminary data.</text>
</comment>
<evidence type="ECO:0000256" key="1">
    <source>
        <dbReference type="SAM" id="MobiDB-lite"/>
    </source>
</evidence>
<reference evidence="2" key="1">
    <citation type="submission" date="2022-07" db="EMBL/GenBank/DDBJ databases">
        <title>Phylogenomic reconstructions and comparative analyses of Kickxellomycotina fungi.</title>
        <authorList>
            <person name="Reynolds N.K."/>
            <person name="Stajich J.E."/>
            <person name="Barry K."/>
            <person name="Grigoriev I.V."/>
            <person name="Crous P."/>
            <person name="Smith M.E."/>
        </authorList>
    </citation>
    <scope>NUCLEOTIDE SEQUENCE</scope>
    <source>
        <strain evidence="2">BCRC 34381</strain>
    </source>
</reference>
<name>A0A9W7Y839_9FUNG</name>